<evidence type="ECO:0000256" key="5">
    <source>
        <dbReference type="ARBA" id="ARBA00022741"/>
    </source>
</evidence>
<evidence type="ECO:0000313" key="14">
    <source>
        <dbReference type="Proteomes" id="UP000383932"/>
    </source>
</evidence>
<evidence type="ECO:0000256" key="2">
    <source>
        <dbReference type="ARBA" id="ARBA00005619"/>
    </source>
</evidence>
<feature type="compositionally biased region" description="Gly residues" evidence="11">
    <location>
        <begin position="211"/>
        <end position="222"/>
    </location>
</feature>
<dbReference type="AlphaFoldDB" id="A0A5N5QXU1"/>
<keyword evidence="6" id="KW-0256">Endoplasmic reticulum</keyword>
<keyword evidence="4 12" id="KW-0812">Transmembrane</keyword>
<comment type="caution">
    <text evidence="13">The sequence shown here is derived from an EMBL/GenBank/DDBJ whole genome shotgun (WGS) entry which is preliminary data.</text>
</comment>
<evidence type="ECO:0000256" key="8">
    <source>
        <dbReference type="ARBA" id="ARBA00023134"/>
    </source>
</evidence>
<sequence>MDPSNDSKLPEQLPPTSDAMPLSQPFAFGSRNTLIAVALVIALFFVFVSSFVRRRPSSQRSTVLILGPSDSGKTALYTSLAFGGALPSHTSIQANSALYTTPQGRTLRLVDIPGHPRLRDQFTDHLADTSGVVFVVDTATVSRNGATVAEHLHLVLRALSTLPDSQPVPQLLIHAHKSDLVQKQQQQNVATQRVTAVLERELEKRRAAQAGGVGVEGLGEGETGTEDNDVSGLECTGGTFKFSQWQGGEVVFGEGWVKVARDDGISNEKFDEKETQDGLESIREWLEAL</sequence>
<keyword evidence="7 12" id="KW-1133">Transmembrane helix</keyword>
<evidence type="ECO:0000256" key="7">
    <source>
        <dbReference type="ARBA" id="ARBA00022989"/>
    </source>
</evidence>
<dbReference type="SUPFAM" id="SSF52540">
    <property type="entry name" value="P-loop containing nucleoside triphosphate hydrolases"/>
    <property type="match status" value="1"/>
</dbReference>
<evidence type="ECO:0000313" key="13">
    <source>
        <dbReference type="EMBL" id="KAB5596429.1"/>
    </source>
</evidence>
<evidence type="ECO:0000256" key="11">
    <source>
        <dbReference type="SAM" id="MobiDB-lite"/>
    </source>
</evidence>
<proteinExistence type="inferred from homology"/>
<keyword evidence="10 13" id="KW-0675">Receptor</keyword>
<keyword evidence="9 12" id="KW-0472">Membrane</keyword>
<keyword evidence="8" id="KW-0342">GTP-binding</keyword>
<dbReference type="Gene3D" id="3.40.50.300">
    <property type="entry name" value="P-loop containing nucleotide triphosphate hydrolases"/>
    <property type="match status" value="1"/>
</dbReference>
<dbReference type="EMBL" id="SSOP01000001">
    <property type="protein sequence ID" value="KAB5596429.1"/>
    <property type="molecule type" value="Genomic_DNA"/>
</dbReference>
<dbReference type="InterPro" id="IPR027417">
    <property type="entry name" value="P-loop_NTPase"/>
</dbReference>
<evidence type="ECO:0000256" key="3">
    <source>
        <dbReference type="ARBA" id="ARBA00020256"/>
    </source>
</evidence>
<evidence type="ECO:0000256" key="1">
    <source>
        <dbReference type="ARBA" id="ARBA00004389"/>
    </source>
</evidence>
<evidence type="ECO:0000256" key="9">
    <source>
        <dbReference type="ARBA" id="ARBA00023136"/>
    </source>
</evidence>
<dbReference type="InterPro" id="IPR019009">
    <property type="entry name" value="SRP_receptor_beta_su"/>
</dbReference>
<dbReference type="Pfam" id="PF09439">
    <property type="entry name" value="SRPRB"/>
    <property type="match status" value="1"/>
</dbReference>
<evidence type="ECO:0000256" key="10">
    <source>
        <dbReference type="ARBA" id="ARBA00023170"/>
    </source>
</evidence>
<comment type="similarity">
    <text evidence="2">Belongs to the SRP receptor beta subunit family.</text>
</comment>
<reference evidence="13 14" key="1">
    <citation type="journal article" date="2019" name="Fungal Biol. Biotechnol.">
        <title>Draft genome sequence of fastidious pathogen Ceratobasidium theobromae, which causes vascular-streak dieback in Theobroma cacao.</title>
        <authorList>
            <person name="Ali S.S."/>
            <person name="Asman A."/>
            <person name="Shao J."/>
            <person name="Firmansyah A.P."/>
            <person name="Susilo A.W."/>
            <person name="Rosmana A."/>
            <person name="McMahon P."/>
            <person name="Junaid M."/>
            <person name="Guest D."/>
            <person name="Kheng T.Y."/>
            <person name="Meinhardt L.W."/>
            <person name="Bailey B.A."/>
        </authorList>
    </citation>
    <scope>NUCLEOTIDE SEQUENCE [LARGE SCALE GENOMIC DNA]</scope>
    <source>
        <strain evidence="13 14">CT2</strain>
    </source>
</reference>
<evidence type="ECO:0000256" key="4">
    <source>
        <dbReference type="ARBA" id="ARBA00022692"/>
    </source>
</evidence>
<dbReference type="GO" id="GO:0005789">
    <property type="term" value="C:endoplasmic reticulum membrane"/>
    <property type="evidence" value="ECO:0007669"/>
    <property type="project" value="UniProtKB-SubCell"/>
</dbReference>
<comment type="subcellular location">
    <subcellularLocation>
        <location evidence="1">Endoplasmic reticulum membrane</location>
        <topology evidence="1">Single-pass membrane protein</topology>
    </subcellularLocation>
</comment>
<organism evidence="13 14">
    <name type="scientific">Ceratobasidium theobromae</name>
    <dbReference type="NCBI Taxonomy" id="1582974"/>
    <lineage>
        <taxon>Eukaryota</taxon>
        <taxon>Fungi</taxon>
        <taxon>Dikarya</taxon>
        <taxon>Basidiomycota</taxon>
        <taxon>Agaricomycotina</taxon>
        <taxon>Agaricomycetes</taxon>
        <taxon>Cantharellales</taxon>
        <taxon>Ceratobasidiaceae</taxon>
        <taxon>Ceratobasidium</taxon>
    </lineage>
</organism>
<evidence type="ECO:0000256" key="6">
    <source>
        <dbReference type="ARBA" id="ARBA00022824"/>
    </source>
</evidence>
<name>A0A5N5QXU1_9AGAM</name>
<feature type="region of interest" description="Disordered" evidence="11">
    <location>
        <begin position="209"/>
        <end position="232"/>
    </location>
</feature>
<dbReference type="Proteomes" id="UP000383932">
    <property type="component" value="Unassembled WGS sequence"/>
</dbReference>
<dbReference type="OrthoDB" id="41266at2759"/>
<feature type="transmembrane region" description="Helical" evidence="12">
    <location>
        <begin position="33"/>
        <end position="52"/>
    </location>
</feature>
<gene>
    <name evidence="13" type="ORF">CTheo_66</name>
</gene>
<protein>
    <recommendedName>
        <fullName evidence="3">Signal recognition particle receptor subunit beta</fullName>
    </recommendedName>
</protein>
<accession>A0A5N5QXU1</accession>
<dbReference type="GO" id="GO:0005525">
    <property type="term" value="F:GTP binding"/>
    <property type="evidence" value="ECO:0007669"/>
    <property type="project" value="UniProtKB-KW"/>
</dbReference>
<evidence type="ECO:0000256" key="12">
    <source>
        <dbReference type="SAM" id="Phobius"/>
    </source>
</evidence>
<keyword evidence="5" id="KW-0547">Nucleotide-binding</keyword>
<keyword evidence="14" id="KW-1185">Reference proteome</keyword>